<name>A0A6G0J0P3_LARCR</name>
<dbReference type="PANTHER" id="PTHR15682:SF2">
    <property type="entry name" value="UNHEALTHY RIBOSOME BIOGENESIS PROTEIN 2 HOMOLOG"/>
    <property type="match status" value="1"/>
</dbReference>
<keyword evidence="3" id="KW-1185">Reference proteome</keyword>
<dbReference type="InterPro" id="IPR052609">
    <property type="entry name" value="Ribosome_Biogenesis_Reg"/>
</dbReference>
<evidence type="ECO:0000313" key="3">
    <source>
        <dbReference type="Proteomes" id="UP000424527"/>
    </source>
</evidence>
<reference evidence="2 3" key="1">
    <citation type="submission" date="2019-07" db="EMBL/GenBank/DDBJ databases">
        <title>Chromosome genome assembly for large yellow croaker.</title>
        <authorList>
            <person name="Xiao S."/>
        </authorList>
    </citation>
    <scope>NUCLEOTIDE SEQUENCE [LARGE SCALE GENOMIC DNA]</scope>
    <source>
        <strain evidence="2">JMULYC20181020</strain>
        <tissue evidence="2">Muscle</tissue>
    </source>
</reference>
<feature type="region of interest" description="Disordered" evidence="1">
    <location>
        <begin position="205"/>
        <end position="232"/>
    </location>
</feature>
<accession>A0A6G0J0P3</accession>
<comment type="caution">
    <text evidence="2">The sequence shown here is derived from an EMBL/GenBank/DDBJ whole genome shotgun (WGS) entry which is preliminary data.</text>
</comment>
<dbReference type="PANTHER" id="PTHR15682">
    <property type="entry name" value="UNHEALTHY RIBOSOME BIOGENESIS PROTEIN 2 HOMOLOG"/>
    <property type="match status" value="1"/>
</dbReference>
<dbReference type="EMBL" id="REGW02000004">
    <property type="protein sequence ID" value="KAE8297154.1"/>
    <property type="molecule type" value="Genomic_DNA"/>
</dbReference>
<organism evidence="2 3">
    <name type="scientific">Larimichthys crocea</name>
    <name type="common">Large yellow croaker</name>
    <name type="synonym">Pseudosciaena crocea</name>
    <dbReference type="NCBI Taxonomy" id="215358"/>
    <lineage>
        <taxon>Eukaryota</taxon>
        <taxon>Metazoa</taxon>
        <taxon>Chordata</taxon>
        <taxon>Craniata</taxon>
        <taxon>Vertebrata</taxon>
        <taxon>Euteleostomi</taxon>
        <taxon>Actinopterygii</taxon>
        <taxon>Neopterygii</taxon>
        <taxon>Teleostei</taxon>
        <taxon>Neoteleostei</taxon>
        <taxon>Acanthomorphata</taxon>
        <taxon>Eupercaria</taxon>
        <taxon>Sciaenidae</taxon>
        <taxon>Larimichthys</taxon>
    </lineage>
</organism>
<sequence length="1436" mass="158907">MHTEKPKRAGSSVYKGVKGESSSTSENSRHVRVGKSPEQQYYQLQQWLPSTLCLLPNKEQVLLDWCTHALTGWYNQKVEFSLNVLEGLWCYLDDLLHSKKLHSLLIQGKTVSLRLNMAQLLLERLQECARVGSKSPVCVSTILSVCQGLLSSPALSSVFTTKYELMVDLLAKICSLACHELQQPLVKDVAVTCQDEMMTECLQTQPTKDLDNSQIEPITESPPDSDPPEPKKNLRSANLYDILLQVLSCYLSVQRQQANPNRVFTMVTNQLIQTLVLLRHLMTSGEFAPFHIHLRLRQQLCRDIRVKIDSILQLALFPSEHLISYKEELLPSKEDSGKRGPGGAKGPLKPVSAILSKLSAPGYCEPALFYTVKSNTLSLLFKFFQESYGKGRGESEEAHKMLCFYFLTRLVPALDLSLDGHSPAKAENPVSVSPGQKSPPASLSSPESWSLALLAVESLLSQALSADIYNVAADRIRHGEVQLNFYRALGQMLFNQAQPSIPAWYRCLKVLMSLNHLILEPDLDQLLSSAWVNSECMEVRVQRARQLMVCSLLQIYTKLRQLPRLFSELLSVICQPVLDHLRPPLLSEGISASLRTCLLDTPPSQGVEICSLVLESIRKYVLPDLVKEEGGTAVLLNKAAQFILAKSECEVSLNGEQVWDGQIGSVNTNSYLVAHWYLVTSNLPLIAPYLSSEDVGCVADALVSSLLSRQTDGGKDRSPGYLTISLISSRLLQSPVLAELPSLFSATLRSLTQRIVGVLKAARVRKACPTLLKFQEKGTGAKSLKSKASQPLPTLVDMETIVEDILSSSKTGEVSVLLTDAQSKELVNLLQILTDLNPDGMNSEDLSSMFLLLLFMLTSTSCQSDQMAMNPPESGDGVVFLVKLLRILTCLLEGKNFQSVLKLIHGGTVLQAVVSSLLWHSNNGRFRATRNPDWLDLVKTLQGFIRCTVQLIIIRNSSVRLNLDQFASYLTSTEIASREIMAPSSATVSAKADPQASILSVHLLLASLTSFSQAMTSNLGKSKPMDQTLTQMLTRTTASLGPAVESVLKPRTVSKSFLQPASVLGQAFVVEVVTVMLHCELSSLSVEEESKQKNTQLTLSHMSLYQSICQQILKEISSAHRPMDFLVSSFHFLSAFYKAVKKMAGEREEEQGEEKKGGKELDELYMQILQNIHRLLTASWLSPDDVCELEPAVHELLCHLVEKGTTGQFNLLLLMVREGLDTGQLRAGNYREVLSAVIIIKLLSCCQLPEPCSKALWLIAPQIISAMVFLVRSSSQDVSLTLPFTVPTVTSVTSLLRQGEGRIANPHHVILVLGALQSVPLDHLTPLIYQSAFLAVHEALFAIIQCHPQVMLNAAPSFLNVFHRLMASIMQEGRQRADADTGQDSDVYLRCSRLIERCILTSLLQLRASPRCRPSWWLSTSPSCRRLLCDQTLSCI</sequence>
<protein>
    <submittedName>
        <fullName evidence="2">Unhealthy ribosome biogenesis protein 2-like protein</fullName>
    </submittedName>
</protein>
<feature type="region of interest" description="Disordered" evidence="1">
    <location>
        <begin position="1"/>
        <end position="32"/>
    </location>
</feature>
<proteinExistence type="predicted"/>
<evidence type="ECO:0000313" key="2">
    <source>
        <dbReference type="EMBL" id="KAE8297154.1"/>
    </source>
</evidence>
<gene>
    <name evidence="2" type="ORF">D5F01_LYC03769</name>
</gene>
<dbReference type="Proteomes" id="UP000424527">
    <property type="component" value="Unassembled WGS sequence"/>
</dbReference>
<feature type="compositionally biased region" description="Polar residues" evidence="1">
    <location>
        <begin position="205"/>
        <end position="216"/>
    </location>
</feature>
<evidence type="ECO:0000256" key="1">
    <source>
        <dbReference type="SAM" id="MobiDB-lite"/>
    </source>
</evidence>
<dbReference type="GO" id="GO:0005730">
    <property type="term" value="C:nucleolus"/>
    <property type="evidence" value="ECO:0007669"/>
    <property type="project" value="TreeGrafter"/>
</dbReference>
<dbReference type="GO" id="GO:0042254">
    <property type="term" value="P:ribosome biogenesis"/>
    <property type="evidence" value="ECO:0007669"/>
    <property type="project" value="TreeGrafter"/>
</dbReference>